<sequence>MGKNKMRNRDRSRLENTATSNGSDANNTSRPALSPLIVGKSRKMPTRAKPPKSNKTPSTSTPSASGISLDSWLPTSDLITVNLSMPPFPAKDGRPSTLQTPPTKNRWHSFISSIWEDTATWFSRGLISWPCRTIGWLYRIIVQLAWNCWNDWQTFTDMVLTVIFLIITIFACYIALELLLKALPGVAAQAFDGNCSVVYVTIPGPIITISLVAASPTNPARGTYYFSVVNSTTRWLDSIAPPSRFSTLVTRTPDMTPIVSSLSTTGSSSPGESSIASTGIYTSPDLSISGPSPSLTVPLLSGSTMTSVSISRPDTTSPFLSLSLSSVSLV</sequence>
<evidence type="ECO:0000256" key="1">
    <source>
        <dbReference type="SAM" id="MobiDB-lite"/>
    </source>
</evidence>
<feature type="compositionally biased region" description="Polar residues" evidence="1">
    <location>
        <begin position="15"/>
        <end position="31"/>
    </location>
</feature>
<protein>
    <submittedName>
        <fullName evidence="3">Uncharacterized protein</fullName>
    </submittedName>
</protein>
<feature type="compositionally biased region" description="Low complexity" evidence="1">
    <location>
        <begin position="53"/>
        <end position="63"/>
    </location>
</feature>
<feature type="compositionally biased region" description="Basic residues" evidence="1">
    <location>
        <begin position="40"/>
        <end position="52"/>
    </location>
</feature>
<organism evidence="4">
    <name type="scientific">Pyrenophora teres f. teres (strain 0-1)</name>
    <name type="common">Barley net blotch fungus</name>
    <name type="synonym">Drechslera teres f. teres</name>
    <dbReference type="NCBI Taxonomy" id="861557"/>
    <lineage>
        <taxon>Eukaryota</taxon>
        <taxon>Fungi</taxon>
        <taxon>Dikarya</taxon>
        <taxon>Ascomycota</taxon>
        <taxon>Pezizomycotina</taxon>
        <taxon>Dothideomycetes</taxon>
        <taxon>Pleosporomycetidae</taxon>
        <taxon>Pleosporales</taxon>
        <taxon>Pleosporineae</taxon>
        <taxon>Pleosporaceae</taxon>
        <taxon>Pyrenophora</taxon>
    </lineage>
</organism>
<dbReference type="Proteomes" id="UP000001067">
    <property type="component" value="Unassembled WGS sequence"/>
</dbReference>
<name>E3RXC7_PYRTT</name>
<feature type="transmembrane region" description="Helical" evidence="2">
    <location>
        <begin position="158"/>
        <end position="176"/>
    </location>
</feature>
<dbReference type="STRING" id="861557.E3RXC7"/>
<keyword evidence="2" id="KW-0472">Membrane</keyword>
<proteinExistence type="predicted"/>
<gene>
    <name evidence="3" type="ORF">PTT_14031</name>
</gene>
<dbReference type="HOGENOM" id="CLU_842349_0_0_1"/>
<dbReference type="EMBL" id="GL535619">
    <property type="protein sequence ID" value="EFQ89664.1"/>
    <property type="molecule type" value="Genomic_DNA"/>
</dbReference>
<dbReference type="AlphaFoldDB" id="E3RXC7"/>
<keyword evidence="2" id="KW-0812">Transmembrane</keyword>
<reference evidence="3 4" key="1">
    <citation type="journal article" date="2010" name="Genome Biol.">
        <title>A first genome assembly of the barley fungal pathogen Pyrenophora teres f. teres.</title>
        <authorList>
            <person name="Ellwood S.R."/>
            <person name="Liu Z."/>
            <person name="Syme R.A."/>
            <person name="Lai Z."/>
            <person name="Hane J.K."/>
            <person name="Keiper F."/>
            <person name="Moffat C.S."/>
            <person name="Oliver R.P."/>
            <person name="Friesen T.L."/>
        </authorList>
    </citation>
    <scope>NUCLEOTIDE SEQUENCE [LARGE SCALE GENOMIC DNA]</scope>
    <source>
        <strain evidence="3 4">0-1</strain>
    </source>
</reference>
<dbReference type="OrthoDB" id="3799310at2759"/>
<evidence type="ECO:0000313" key="4">
    <source>
        <dbReference type="Proteomes" id="UP000001067"/>
    </source>
</evidence>
<feature type="region of interest" description="Disordered" evidence="1">
    <location>
        <begin position="1"/>
        <end position="69"/>
    </location>
</feature>
<accession>E3RXC7</accession>
<feature type="transmembrane region" description="Helical" evidence="2">
    <location>
        <begin position="196"/>
        <end position="214"/>
    </location>
</feature>
<dbReference type="KEGG" id="pte:PTT_14031"/>
<evidence type="ECO:0000313" key="3">
    <source>
        <dbReference type="EMBL" id="EFQ89664.1"/>
    </source>
</evidence>
<keyword evidence="4" id="KW-1185">Reference proteome</keyword>
<keyword evidence="2" id="KW-1133">Transmembrane helix</keyword>
<evidence type="ECO:0000256" key="2">
    <source>
        <dbReference type="SAM" id="Phobius"/>
    </source>
</evidence>